<dbReference type="AlphaFoldDB" id="A0AB34FFX1"/>
<keyword evidence="1" id="KW-0732">Signal</keyword>
<evidence type="ECO:0000256" key="1">
    <source>
        <dbReference type="SAM" id="SignalP"/>
    </source>
</evidence>
<comment type="caution">
    <text evidence="2">The sequence shown here is derived from an EMBL/GenBank/DDBJ whole genome shotgun (WGS) entry which is preliminary data.</text>
</comment>
<dbReference type="EMBL" id="JAQHRD010000013">
    <property type="protein sequence ID" value="KAJ6437235.1"/>
    <property type="molecule type" value="Genomic_DNA"/>
</dbReference>
<evidence type="ECO:0000313" key="3">
    <source>
        <dbReference type="Proteomes" id="UP001163105"/>
    </source>
</evidence>
<dbReference type="Proteomes" id="UP001163105">
    <property type="component" value="Unassembled WGS sequence"/>
</dbReference>
<sequence>MVRINTAAFVAFATCALAAPNLLHVPRQDKATVQNEFIDLRVAQEIKIWELRDVLPKDRQEKWDEEQVKFSAIAGSESDILKTKIEDLAKEFADNEQAKAKFDEFKANQDKINGLKDQLKQNFSNPDVQRDVISANVASTDLANSVRDALPQDQQDAWNAAFKAFDDKVGAASKVFMKTTRPLLDNLPEEAEKVHQEVVTLRDQVKAKMQQLRDLDNQISNKARAIEPVFTGH</sequence>
<name>A0AB34FFX1_9HYPO</name>
<evidence type="ECO:0000313" key="2">
    <source>
        <dbReference type="EMBL" id="KAJ6437235.1"/>
    </source>
</evidence>
<feature type="signal peptide" evidence="1">
    <location>
        <begin position="1"/>
        <end position="18"/>
    </location>
</feature>
<keyword evidence="3" id="KW-1185">Reference proteome</keyword>
<organism evidence="2 3">
    <name type="scientific">Purpureocillium lavendulum</name>
    <dbReference type="NCBI Taxonomy" id="1247861"/>
    <lineage>
        <taxon>Eukaryota</taxon>
        <taxon>Fungi</taxon>
        <taxon>Dikarya</taxon>
        <taxon>Ascomycota</taxon>
        <taxon>Pezizomycotina</taxon>
        <taxon>Sordariomycetes</taxon>
        <taxon>Hypocreomycetidae</taxon>
        <taxon>Hypocreales</taxon>
        <taxon>Ophiocordycipitaceae</taxon>
        <taxon>Purpureocillium</taxon>
    </lineage>
</organism>
<evidence type="ECO:0008006" key="4">
    <source>
        <dbReference type="Google" id="ProtNLM"/>
    </source>
</evidence>
<proteinExistence type="predicted"/>
<gene>
    <name evidence="2" type="ORF">O9K51_10207</name>
</gene>
<feature type="chain" id="PRO_5044260997" description="DUF148 domain-containing protein" evidence="1">
    <location>
        <begin position="19"/>
        <end position="233"/>
    </location>
</feature>
<accession>A0AB34FFX1</accession>
<reference evidence="2" key="1">
    <citation type="submission" date="2023-01" db="EMBL/GenBank/DDBJ databases">
        <title>The growth and conidiation of Purpureocillium lavendulum are regulated by nitrogen source and histone H3K14 acetylation.</title>
        <authorList>
            <person name="Tang P."/>
            <person name="Han J."/>
            <person name="Zhang C."/>
            <person name="Tang P."/>
            <person name="Qi F."/>
            <person name="Zhang K."/>
            <person name="Liang L."/>
        </authorList>
    </citation>
    <scope>NUCLEOTIDE SEQUENCE</scope>
    <source>
        <strain evidence="2">YMF1.00683</strain>
    </source>
</reference>
<protein>
    <recommendedName>
        <fullName evidence="4">DUF148 domain-containing protein</fullName>
    </recommendedName>
</protein>